<name>A0A6G1U2X9_9BACT</name>
<dbReference type="RefSeq" id="WP_153124176.1">
    <property type="nucleotide sequence ID" value="NZ_JAHOEO010000010.1"/>
</dbReference>
<proteinExistence type="predicted"/>
<dbReference type="Pfam" id="PF14125">
    <property type="entry name" value="DUF4292"/>
    <property type="match status" value="1"/>
</dbReference>
<dbReference type="Proteomes" id="UP000480425">
    <property type="component" value="Unassembled WGS sequence"/>
</dbReference>
<protein>
    <submittedName>
        <fullName evidence="2">DUF4292 domain-containing protein</fullName>
    </submittedName>
</protein>
<sequence length="301" mass="34093">MKKNKWMLMGAGAAMMLMAACGTSRQVQGTGKVDAGKQQTSVKADEQGESFSQRAFLQMVSDNQVYAKDIVGKMDFTILMGDKEVSVPAKLSMRKDQLVRIQIFMPFLGSELGRLEFAPDYVLILDRYHKQYVKADYTQVDFLKKQGISFYTLQALFWNQLILPGEKEVTKSNLKKFDVNLNAAGNEVPVTVKNGYMTYAWNTSRENGRITSADVNYQSSQHGTSRLHVDYSKFKSVGVKMFPATQVMSFMTTATQKKQEMKLILNLNEVKTDSNWSTQTEISKKYKQVSPEEALRKIMSI</sequence>
<evidence type="ECO:0000256" key="1">
    <source>
        <dbReference type="SAM" id="SignalP"/>
    </source>
</evidence>
<comment type="caution">
    <text evidence="2">The sequence shown here is derived from an EMBL/GenBank/DDBJ whole genome shotgun (WGS) entry which is preliminary data.</text>
</comment>
<gene>
    <name evidence="2" type="ORF">F7D73_09405</name>
</gene>
<keyword evidence="1" id="KW-0732">Signal</keyword>
<dbReference type="InterPro" id="IPR025634">
    <property type="entry name" value="DUF4292"/>
</dbReference>
<evidence type="ECO:0000313" key="2">
    <source>
        <dbReference type="EMBL" id="MQN81168.1"/>
    </source>
</evidence>
<feature type="chain" id="PRO_5026247774" evidence="1">
    <location>
        <begin position="20"/>
        <end position="301"/>
    </location>
</feature>
<dbReference type="EMBL" id="VZCB01000076">
    <property type="protein sequence ID" value="MQN81168.1"/>
    <property type="molecule type" value="Genomic_DNA"/>
</dbReference>
<accession>A0A6G1U2X9</accession>
<feature type="signal peptide" evidence="1">
    <location>
        <begin position="1"/>
        <end position="19"/>
    </location>
</feature>
<dbReference type="AlphaFoldDB" id="A0A6G1U2X9"/>
<dbReference type="OrthoDB" id="1122661at2"/>
<evidence type="ECO:0000313" key="3">
    <source>
        <dbReference type="Proteomes" id="UP000480425"/>
    </source>
</evidence>
<reference evidence="2 3" key="1">
    <citation type="submission" date="2019-09" db="EMBL/GenBank/DDBJ databases">
        <title>Distinct polysaccharide growth profiles of human intestinal Prevotella copri isolates.</title>
        <authorList>
            <person name="Fehlner-Peach H."/>
            <person name="Magnabosco C."/>
            <person name="Raghavan V."/>
            <person name="Scher J.U."/>
            <person name="Tett A."/>
            <person name="Cox L.M."/>
            <person name="Gottsegen C."/>
            <person name="Watters A."/>
            <person name="Wiltshire- Gordon J.D."/>
            <person name="Segata N."/>
            <person name="Bonneau R."/>
            <person name="Littman D.R."/>
        </authorList>
    </citation>
    <scope>NUCLEOTIDE SEQUENCE [LARGE SCALE GENOMIC DNA]</scope>
    <source>
        <strain evidence="3">iA622</strain>
    </source>
</reference>
<dbReference type="PROSITE" id="PS51257">
    <property type="entry name" value="PROKAR_LIPOPROTEIN"/>
    <property type="match status" value="1"/>
</dbReference>
<organism evidence="2 3">
    <name type="scientific">Segatella copri</name>
    <dbReference type="NCBI Taxonomy" id="165179"/>
    <lineage>
        <taxon>Bacteria</taxon>
        <taxon>Pseudomonadati</taxon>
        <taxon>Bacteroidota</taxon>
        <taxon>Bacteroidia</taxon>
        <taxon>Bacteroidales</taxon>
        <taxon>Prevotellaceae</taxon>
        <taxon>Segatella</taxon>
    </lineage>
</organism>